<dbReference type="Pfam" id="PF12680">
    <property type="entry name" value="SnoaL_2"/>
    <property type="match status" value="1"/>
</dbReference>
<dbReference type="InterPro" id="IPR032710">
    <property type="entry name" value="NTF2-like_dom_sf"/>
</dbReference>
<organism evidence="2 3">
    <name type="scientific">Ferrimonas pelagia</name>
    <dbReference type="NCBI Taxonomy" id="1177826"/>
    <lineage>
        <taxon>Bacteria</taxon>
        <taxon>Pseudomonadati</taxon>
        <taxon>Pseudomonadota</taxon>
        <taxon>Gammaproteobacteria</taxon>
        <taxon>Alteromonadales</taxon>
        <taxon>Ferrimonadaceae</taxon>
        <taxon>Ferrimonas</taxon>
    </lineage>
</organism>
<evidence type="ECO:0000313" key="2">
    <source>
        <dbReference type="EMBL" id="GAA4898524.1"/>
    </source>
</evidence>
<dbReference type="EMBL" id="BAABJZ010000100">
    <property type="protein sequence ID" value="GAA4898524.1"/>
    <property type="molecule type" value="Genomic_DNA"/>
</dbReference>
<reference evidence="3" key="1">
    <citation type="journal article" date="2019" name="Int. J. Syst. Evol. Microbiol.">
        <title>The Global Catalogue of Microorganisms (GCM) 10K type strain sequencing project: providing services to taxonomists for standard genome sequencing and annotation.</title>
        <authorList>
            <consortium name="The Broad Institute Genomics Platform"/>
            <consortium name="The Broad Institute Genome Sequencing Center for Infectious Disease"/>
            <person name="Wu L."/>
            <person name="Ma J."/>
        </authorList>
    </citation>
    <scope>NUCLEOTIDE SEQUENCE [LARGE SCALE GENOMIC DNA]</scope>
    <source>
        <strain evidence="3">JCM 18401</strain>
    </source>
</reference>
<dbReference type="Proteomes" id="UP001499988">
    <property type="component" value="Unassembled WGS sequence"/>
</dbReference>
<dbReference type="InterPro" id="IPR037401">
    <property type="entry name" value="SnoaL-like"/>
</dbReference>
<proteinExistence type="predicted"/>
<dbReference type="SUPFAM" id="SSF54427">
    <property type="entry name" value="NTF2-like"/>
    <property type="match status" value="1"/>
</dbReference>
<gene>
    <name evidence="2" type="ORF">GCM10023333_34900</name>
</gene>
<dbReference type="RefSeq" id="WP_345336752.1">
    <property type="nucleotide sequence ID" value="NZ_BAABJZ010000100.1"/>
</dbReference>
<feature type="domain" description="SnoaL-like" evidence="1">
    <location>
        <begin position="22"/>
        <end position="122"/>
    </location>
</feature>
<name>A0ABP9FBW2_9GAMM</name>
<sequence>MQQIITEHRAAQPDLMTRFIEIYQQLDRDNLALLAQIYHPLIRFEDPAHRIEGLPALERYFAQLYAEILSCRFEIHQQMSDDDQAFVQWTMHFAHPRLAQGRMRTVAGITRLTFADGLIISHRDYFDLGEMLYEAVPLLGSAVRFVKARLGQ</sequence>
<evidence type="ECO:0000259" key="1">
    <source>
        <dbReference type="Pfam" id="PF12680"/>
    </source>
</evidence>
<accession>A0ABP9FBW2</accession>
<dbReference type="Gene3D" id="3.10.450.50">
    <property type="match status" value="1"/>
</dbReference>
<evidence type="ECO:0000313" key="3">
    <source>
        <dbReference type="Proteomes" id="UP001499988"/>
    </source>
</evidence>
<keyword evidence="3" id="KW-1185">Reference proteome</keyword>
<protein>
    <submittedName>
        <fullName evidence="2">Nuclear transport factor 2 family protein</fullName>
    </submittedName>
</protein>
<comment type="caution">
    <text evidence="2">The sequence shown here is derived from an EMBL/GenBank/DDBJ whole genome shotgun (WGS) entry which is preliminary data.</text>
</comment>